<dbReference type="SMART" id="SM00501">
    <property type="entry name" value="BRIGHT"/>
    <property type="match status" value="1"/>
</dbReference>
<feature type="region of interest" description="Disordered" evidence="4">
    <location>
        <begin position="438"/>
        <end position="586"/>
    </location>
</feature>
<sequence>MSNWMNDANPNHNGNGFPHMNDPNVASAMMDPSAFMANPGQFNPAQMQNMQNGAMRNLSPATMQQNPSAYQGNSVIPSKRPRPSDDGASGSPTQNPGMLPNSRSQTPQQQNFPPGFQQTAGQFPHFQANGSANASPSPIMNNQMRPGSVPQRVATASPHPFSPSTQQFAPHASPVPSEQGTPQPNQFMQQQMQQPQQQQQNMPPGYNPAFSQSPSNARPSPNPNTMMPQHMAQMQHMQQMGHMYPQMQQQQHQQQQQQQAQQQMGMAQQQQRAQMPQTPTDQQKLAAYQARLQQQLQGNMPMGRGMMNKPPQQMPGTPNGQGPQAQAMRPRPGMTAANPEQFMKNLTSLMSAKGLPLDTNPMIADRPVNLVLLFQAVQNKGGYKQIMASNGWPYIAQAIGIPPQMPNAALALKHIYERNLYTFEEVWMAQHKQRMMQHKQQQQQMLQAQGQQSQNQMQMQQQAQRQQQQPSQHMHPGQQQPQQTQQSNLQQQTPVKPPVNGLSTPQQQHMAQPPSAHGHHQRNSMSKGVETPVQPDFVMPSPAHSKAGSISMQQQQPPQPPQPQPQPQQPHMAHDRGEPPAPSEVLRKSDEYTPCSRELTSHGGIDLDSVYRLGHELLRFDPAVPQIAELGNIDIHALTKGLQSGMHGEIKVALDTLVTVSNSPHQPHHFIRLPWCDDLIDSLIDAAEEPIGVLVDHTAEVCDELQIAHYDEVVRACRMEQWTVHERPAYGSNAYQIDRAVDRLICITTILRNLSFPGPGDQNENQPILAEDTVVKFLCVIIRYLGTRTMFLRTHANTLDLMKDLVVLLSNIAGSMEIPGRDEALCLLHFLVAFAPGPGPTKSDSNTWIFPPFEPSLHPYLPHAVDALAKLFARDEPNRTHFRTVFLLDGGSDPTYELLTRAFALAISPVPDKVIERHRAANQPPFFETRKPSIMQGLLCAEILVSLAPGPESGLTKSWLRADVNIAQNLLEMVSRLSRIYEAQTMHKGGRGPPRRDLELVFIASTAIAVVRRLFEKAKDLSDSDKEVLAYLPSSDKLLEITSLTSADWAKEGLMQQYTACHGLGR</sequence>
<dbReference type="InterPro" id="IPR036431">
    <property type="entry name" value="ARID_dom_sf"/>
</dbReference>
<dbReference type="Pfam" id="PF01388">
    <property type="entry name" value="ARID"/>
    <property type="match status" value="1"/>
</dbReference>
<dbReference type="InterPro" id="IPR001606">
    <property type="entry name" value="ARID_dom"/>
</dbReference>
<comment type="caution">
    <text evidence="6">The sequence shown here is derived from an EMBL/GenBank/DDBJ whole genome shotgun (WGS) entry which is preliminary data.</text>
</comment>
<feature type="compositionally biased region" description="Low complexity" evidence="4">
    <location>
        <begin position="105"/>
        <end position="119"/>
    </location>
</feature>
<dbReference type="GeneID" id="75829491"/>
<feature type="compositionally biased region" description="Polar residues" evidence="4">
    <location>
        <begin position="1"/>
        <end position="14"/>
    </location>
</feature>
<dbReference type="OrthoDB" id="1938591at2759"/>
<dbReference type="PANTHER" id="PTHR13964:SF27">
    <property type="entry name" value="HAT-TRICK, ISOFORM D"/>
    <property type="match status" value="1"/>
</dbReference>
<dbReference type="PROSITE" id="PS51011">
    <property type="entry name" value="ARID"/>
    <property type="match status" value="1"/>
</dbReference>
<keyword evidence="2" id="KW-0804">Transcription</keyword>
<dbReference type="Proteomes" id="UP001055219">
    <property type="component" value="Unassembled WGS sequence"/>
</dbReference>
<keyword evidence="7" id="KW-1185">Reference proteome</keyword>
<feature type="compositionally biased region" description="Polar residues" evidence="4">
    <location>
        <begin position="501"/>
        <end position="510"/>
    </location>
</feature>
<evidence type="ECO:0000256" key="3">
    <source>
        <dbReference type="ARBA" id="ARBA00023242"/>
    </source>
</evidence>
<dbReference type="EMBL" id="JAGIXG020000035">
    <property type="protein sequence ID" value="KAI6780206.1"/>
    <property type="molecule type" value="Genomic_DNA"/>
</dbReference>
<evidence type="ECO:0000313" key="6">
    <source>
        <dbReference type="EMBL" id="KAI6780206.1"/>
    </source>
</evidence>
<dbReference type="PANTHER" id="PTHR13964">
    <property type="entry name" value="RBP-RELATED"/>
    <property type="match status" value="1"/>
</dbReference>
<feature type="region of interest" description="Disordered" evidence="4">
    <location>
        <begin position="63"/>
        <end position="284"/>
    </location>
</feature>
<dbReference type="Gene3D" id="1.10.150.60">
    <property type="entry name" value="ARID DNA-binding domain"/>
    <property type="match status" value="1"/>
</dbReference>
<feature type="region of interest" description="Disordered" evidence="4">
    <location>
        <begin position="1"/>
        <end position="25"/>
    </location>
</feature>
<gene>
    <name evidence="6" type="ORF">J7T54_002985</name>
</gene>
<reference evidence="6" key="2">
    <citation type="submission" date="2022-07" db="EMBL/GenBank/DDBJ databases">
        <authorList>
            <person name="Goncalves M.F.M."/>
            <person name="Hilario S."/>
            <person name="Van De Peer Y."/>
            <person name="Esteves A.C."/>
            <person name="Alves A."/>
        </authorList>
    </citation>
    <scope>NUCLEOTIDE SEQUENCE</scope>
    <source>
        <strain evidence="6">MUM 19.33</strain>
    </source>
</reference>
<feature type="compositionally biased region" description="Pro residues" evidence="4">
    <location>
        <begin position="557"/>
        <end position="568"/>
    </location>
</feature>
<reference evidence="6" key="1">
    <citation type="journal article" date="2021" name="J Fungi (Basel)">
        <title>Genomic and Metabolomic Analyses of the Marine Fungus Emericellopsis cladophorae: Insights into Saltwater Adaptability Mechanisms and Its Biosynthetic Potential.</title>
        <authorList>
            <person name="Goncalves M.F.M."/>
            <person name="Hilario S."/>
            <person name="Van de Peer Y."/>
            <person name="Esteves A.C."/>
            <person name="Alves A."/>
        </authorList>
    </citation>
    <scope>NUCLEOTIDE SEQUENCE</scope>
    <source>
        <strain evidence="6">MUM 19.33</strain>
    </source>
</reference>
<keyword evidence="1" id="KW-0805">Transcription regulation</keyword>
<evidence type="ECO:0000259" key="5">
    <source>
        <dbReference type="PROSITE" id="PS51011"/>
    </source>
</evidence>
<dbReference type="SMART" id="SM01014">
    <property type="entry name" value="ARID"/>
    <property type="match status" value="1"/>
</dbReference>
<feature type="domain" description="ARID" evidence="5">
    <location>
        <begin position="336"/>
        <end position="428"/>
    </location>
</feature>
<dbReference type="InterPro" id="IPR051232">
    <property type="entry name" value="ARID/SWI1_ChromRemod"/>
</dbReference>
<feature type="compositionally biased region" description="Low complexity" evidence="4">
    <location>
        <begin position="182"/>
        <end position="204"/>
    </location>
</feature>
<feature type="region of interest" description="Disordered" evidence="4">
    <location>
        <begin position="308"/>
        <end position="332"/>
    </location>
</feature>
<name>A0A9P9XYE7_9HYPO</name>
<dbReference type="GO" id="GO:0006357">
    <property type="term" value="P:regulation of transcription by RNA polymerase II"/>
    <property type="evidence" value="ECO:0007669"/>
    <property type="project" value="TreeGrafter"/>
</dbReference>
<proteinExistence type="predicted"/>
<evidence type="ECO:0000256" key="4">
    <source>
        <dbReference type="SAM" id="MobiDB-lite"/>
    </source>
</evidence>
<feature type="compositionally biased region" description="Polar residues" evidence="4">
    <location>
        <begin position="310"/>
        <end position="324"/>
    </location>
</feature>
<dbReference type="AlphaFoldDB" id="A0A9P9XYE7"/>
<keyword evidence="3" id="KW-0539">Nucleus</keyword>
<dbReference type="GO" id="GO:0016514">
    <property type="term" value="C:SWI/SNF complex"/>
    <property type="evidence" value="ECO:0007669"/>
    <property type="project" value="TreeGrafter"/>
</dbReference>
<dbReference type="RefSeq" id="XP_051361062.1">
    <property type="nucleotide sequence ID" value="XM_051507695.1"/>
</dbReference>
<feature type="compositionally biased region" description="Low complexity" evidence="4">
    <location>
        <begin position="438"/>
        <end position="494"/>
    </location>
</feature>
<dbReference type="SUPFAM" id="SSF46774">
    <property type="entry name" value="ARID-like"/>
    <property type="match status" value="1"/>
</dbReference>
<feature type="compositionally biased region" description="Polar residues" evidence="4">
    <location>
        <begin position="63"/>
        <end position="76"/>
    </location>
</feature>
<dbReference type="CDD" id="cd16871">
    <property type="entry name" value="ARID_Swi1p-like"/>
    <property type="match status" value="1"/>
</dbReference>
<evidence type="ECO:0000256" key="1">
    <source>
        <dbReference type="ARBA" id="ARBA00023015"/>
    </source>
</evidence>
<organism evidence="6 7">
    <name type="scientific">Emericellopsis cladophorae</name>
    <dbReference type="NCBI Taxonomy" id="2686198"/>
    <lineage>
        <taxon>Eukaryota</taxon>
        <taxon>Fungi</taxon>
        <taxon>Dikarya</taxon>
        <taxon>Ascomycota</taxon>
        <taxon>Pezizomycotina</taxon>
        <taxon>Sordariomycetes</taxon>
        <taxon>Hypocreomycetidae</taxon>
        <taxon>Hypocreales</taxon>
        <taxon>Bionectriaceae</taxon>
        <taxon>Emericellopsis</taxon>
    </lineage>
</organism>
<protein>
    <submittedName>
        <fullName evidence="6">SWI/SNF chromatin-remodeling complex subunit-like protein</fullName>
    </submittedName>
</protein>
<feature type="compositionally biased region" description="Low complexity" evidence="4">
    <location>
        <begin position="211"/>
        <end position="284"/>
    </location>
</feature>
<evidence type="ECO:0000313" key="7">
    <source>
        <dbReference type="Proteomes" id="UP001055219"/>
    </source>
</evidence>
<feature type="compositionally biased region" description="Polar residues" evidence="4">
    <location>
        <begin position="128"/>
        <end position="145"/>
    </location>
</feature>
<feature type="compositionally biased region" description="Polar residues" evidence="4">
    <location>
        <begin position="90"/>
        <end position="104"/>
    </location>
</feature>
<evidence type="ECO:0000256" key="2">
    <source>
        <dbReference type="ARBA" id="ARBA00023163"/>
    </source>
</evidence>
<dbReference type="GO" id="GO:0000976">
    <property type="term" value="F:transcription cis-regulatory region binding"/>
    <property type="evidence" value="ECO:0007669"/>
    <property type="project" value="TreeGrafter"/>
</dbReference>
<accession>A0A9P9XYE7</accession>